<reference evidence="3" key="1">
    <citation type="submission" date="2020-05" db="UniProtKB">
        <authorList>
            <consortium name="EnsemblMetazoa"/>
        </authorList>
    </citation>
    <scope>IDENTIFICATION</scope>
    <source>
        <strain evidence="3">Aabys</strain>
    </source>
</reference>
<dbReference type="EnsemblMetazoa" id="MDOA016824-RA">
    <property type="protein sequence ID" value="MDOA016824-PA"/>
    <property type="gene ID" value="MDOA016824"/>
</dbReference>
<sequence length="75" mass="8450">MRFLIVIFAILMTLALANGQRNCLKPCGRNLDPRCGQHKDGTMETFANPCVLQVSECQKGEKIRELHRGNCANKF</sequence>
<gene>
    <name evidence="3" type="primary">105262081</name>
</gene>
<feature type="signal peptide" evidence="1">
    <location>
        <begin position="1"/>
        <end position="19"/>
    </location>
</feature>
<evidence type="ECO:0000259" key="2">
    <source>
        <dbReference type="PROSITE" id="PS51465"/>
    </source>
</evidence>
<dbReference type="PROSITE" id="PS51465">
    <property type="entry name" value="KAZAL_2"/>
    <property type="match status" value="1"/>
</dbReference>
<dbReference type="VEuPathDB" id="VectorBase:MDOA016824"/>
<dbReference type="AlphaFoldDB" id="A0A1I8NKY7"/>
<feature type="domain" description="Kazal-like" evidence="2">
    <location>
        <begin position="17"/>
        <end position="73"/>
    </location>
</feature>
<accession>A0A1I8NKY7</accession>
<organism evidence="3">
    <name type="scientific">Musca domestica</name>
    <name type="common">House fly</name>
    <dbReference type="NCBI Taxonomy" id="7370"/>
    <lineage>
        <taxon>Eukaryota</taxon>
        <taxon>Metazoa</taxon>
        <taxon>Ecdysozoa</taxon>
        <taxon>Arthropoda</taxon>
        <taxon>Hexapoda</taxon>
        <taxon>Insecta</taxon>
        <taxon>Pterygota</taxon>
        <taxon>Neoptera</taxon>
        <taxon>Endopterygota</taxon>
        <taxon>Diptera</taxon>
        <taxon>Brachycera</taxon>
        <taxon>Muscomorpha</taxon>
        <taxon>Muscoidea</taxon>
        <taxon>Muscidae</taxon>
        <taxon>Musca</taxon>
    </lineage>
</organism>
<feature type="chain" id="PRO_5044561838" description="Kazal-like domain-containing protein" evidence="1">
    <location>
        <begin position="20"/>
        <end position="75"/>
    </location>
</feature>
<evidence type="ECO:0000313" key="3">
    <source>
        <dbReference type="EnsemblMetazoa" id="MDOA016824-PA"/>
    </source>
</evidence>
<name>A0A1I8NKY7_MUSDO</name>
<dbReference type="SUPFAM" id="SSF100895">
    <property type="entry name" value="Kazal-type serine protease inhibitors"/>
    <property type="match status" value="1"/>
</dbReference>
<dbReference type="Pfam" id="PF00050">
    <property type="entry name" value="Kazal_1"/>
    <property type="match status" value="1"/>
</dbReference>
<dbReference type="InterPro" id="IPR036058">
    <property type="entry name" value="Kazal_dom_sf"/>
</dbReference>
<protein>
    <recommendedName>
        <fullName evidence="2">Kazal-like domain-containing protein</fullName>
    </recommendedName>
</protein>
<dbReference type="CDD" id="cd00104">
    <property type="entry name" value="KAZAL_FS"/>
    <property type="match status" value="1"/>
</dbReference>
<evidence type="ECO:0000256" key="1">
    <source>
        <dbReference type="SAM" id="SignalP"/>
    </source>
</evidence>
<proteinExistence type="predicted"/>
<keyword evidence="1" id="KW-0732">Signal</keyword>
<dbReference type="Gene3D" id="3.30.60.30">
    <property type="match status" value="1"/>
</dbReference>
<dbReference type="InterPro" id="IPR002350">
    <property type="entry name" value="Kazal_dom"/>
</dbReference>